<keyword evidence="2" id="KW-1185">Reference proteome</keyword>
<name>A0AAE0G3X9_9CHLO</name>
<accession>A0AAE0G3X9</accession>
<evidence type="ECO:0000313" key="1">
    <source>
        <dbReference type="EMBL" id="KAK3271180.1"/>
    </source>
</evidence>
<dbReference type="EMBL" id="LGRX02009960">
    <property type="protein sequence ID" value="KAK3271180.1"/>
    <property type="molecule type" value="Genomic_DNA"/>
</dbReference>
<protein>
    <submittedName>
        <fullName evidence="1">Uncharacterized protein</fullName>
    </submittedName>
</protein>
<sequence length="329" mass="37261">MDSDEDDDLFVMLDSDGRIFGTSEAVDYSFQSWKKFLTLDSSFLEGLRTDCVISSFPLAEKSFWLSAETTPRMNLEKLARLIFDHHTEGLEFDSTQSGMEWWSNVSHSDKIFRAKDAYGSIDFHFDKDETLHTKHNMFVHPQLSTVTYLTDVGAPTIIFEQRISSTGDFSTSKVSKGFWASPEVGKHVKFDGRFLHGAPAEMLATESAPYTRVTFLVNIWLNHRPADISEFPDHLLSQVGNHELPRPSTVLERLPAFRVCTKTEGCAEEMSFTVTQSGDKEHTLRVKLPLGDILSKELATGALLYEEEYAAVIVEKSEENPCQKKRRLS</sequence>
<comment type="caution">
    <text evidence="1">The sequence shown here is derived from an EMBL/GenBank/DDBJ whole genome shotgun (WGS) entry which is preliminary data.</text>
</comment>
<reference evidence="1 2" key="1">
    <citation type="journal article" date="2015" name="Genome Biol. Evol.">
        <title>Comparative Genomics of a Bacterivorous Green Alga Reveals Evolutionary Causalities and Consequences of Phago-Mixotrophic Mode of Nutrition.</title>
        <authorList>
            <person name="Burns J.A."/>
            <person name="Paasch A."/>
            <person name="Narechania A."/>
            <person name="Kim E."/>
        </authorList>
    </citation>
    <scope>NUCLEOTIDE SEQUENCE [LARGE SCALE GENOMIC DNA]</scope>
    <source>
        <strain evidence="1 2">PLY_AMNH</strain>
    </source>
</reference>
<dbReference type="Proteomes" id="UP001190700">
    <property type="component" value="Unassembled WGS sequence"/>
</dbReference>
<dbReference type="AlphaFoldDB" id="A0AAE0G3X9"/>
<organism evidence="1 2">
    <name type="scientific">Cymbomonas tetramitiformis</name>
    <dbReference type="NCBI Taxonomy" id="36881"/>
    <lineage>
        <taxon>Eukaryota</taxon>
        <taxon>Viridiplantae</taxon>
        <taxon>Chlorophyta</taxon>
        <taxon>Pyramimonadophyceae</taxon>
        <taxon>Pyramimonadales</taxon>
        <taxon>Pyramimonadaceae</taxon>
        <taxon>Cymbomonas</taxon>
    </lineage>
</organism>
<proteinExistence type="predicted"/>
<evidence type="ECO:0000313" key="2">
    <source>
        <dbReference type="Proteomes" id="UP001190700"/>
    </source>
</evidence>
<gene>
    <name evidence="1" type="ORF">CYMTET_20455</name>
</gene>